<name>A0A806TC03_PRIMG</name>
<dbReference type="PANTHER" id="PTHR34975">
    <property type="entry name" value="SPORE GERMINATION PROTEIN A2"/>
    <property type="match status" value="1"/>
</dbReference>
<gene>
    <name evidence="9" type="primary">yndE_1</name>
    <name evidence="9" type="ORF">AS52_00442</name>
</gene>
<sequence length="363" mass="41217">MNKNSISASQLFFIILQTQIGIGVLGLPYNLFKTAHTDGWISMLMSGCIIQVITLFHWGLTHRLPGLTLYQMTSKLLGKWLGNFLNIGYVFYYIIVSSVITVLYVNVLKRWLYHLTPAYVLVFLLVVIALYFAKENVRNIGRFFTIVSVFLIILVLLVSNAYKEADVRYLFPIGHSGIQNILLASKEGSISMLGFEAILILAPFVKAKSTTTLKMVMLSNCIVTILYVYIIIACYMFFSPDEILIVPEPVLYILKATQNSVIERIDLVFITFWIISVITSLIIYVYISSVGMQEIFKKKTHRPFVPIVLIFVTGLSIYFSKTDQLVAALSQTTNYLIYVFIFCIPICLLLLSWIRKGTVKNEG</sequence>
<dbReference type="PANTHER" id="PTHR34975:SF2">
    <property type="entry name" value="SPORE GERMINATION PROTEIN A2"/>
    <property type="match status" value="1"/>
</dbReference>
<keyword evidence="4" id="KW-0309">Germination</keyword>
<feature type="transmembrane region" description="Helical" evidence="8">
    <location>
        <begin position="12"/>
        <end position="29"/>
    </location>
</feature>
<feature type="transmembrane region" description="Helical" evidence="8">
    <location>
        <begin position="41"/>
        <end position="60"/>
    </location>
</feature>
<evidence type="ECO:0000256" key="8">
    <source>
        <dbReference type="SAM" id="Phobius"/>
    </source>
</evidence>
<keyword evidence="5 8" id="KW-0812">Transmembrane</keyword>
<dbReference type="InterPro" id="IPR004761">
    <property type="entry name" value="Spore_GerAB"/>
</dbReference>
<feature type="transmembrane region" description="Helical" evidence="8">
    <location>
        <begin position="303"/>
        <end position="320"/>
    </location>
</feature>
<dbReference type="NCBIfam" id="TIGR00912">
    <property type="entry name" value="2A0309"/>
    <property type="match status" value="1"/>
</dbReference>
<feature type="transmembrane region" description="Helical" evidence="8">
    <location>
        <begin position="140"/>
        <end position="162"/>
    </location>
</feature>
<dbReference type="Gene3D" id="1.20.1740.10">
    <property type="entry name" value="Amino acid/polyamine transporter I"/>
    <property type="match status" value="1"/>
</dbReference>
<keyword evidence="6 8" id="KW-1133">Transmembrane helix</keyword>
<evidence type="ECO:0000256" key="1">
    <source>
        <dbReference type="ARBA" id="ARBA00004141"/>
    </source>
</evidence>
<feature type="transmembrane region" description="Helical" evidence="8">
    <location>
        <begin position="217"/>
        <end position="238"/>
    </location>
</feature>
<dbReference type="GO" id="GO:0009847">
    <property type="term" value="P:spore germination"/>
    <property type="evidence" value="ECO:0007669"/>
    <property type="project" value="InterPro"/>
</dbReference>
<dbReference type="Proteomes" id="UP000036410">
    <property type="component" value="Chromosome"/>
</dbReference>
<dbReference type="AlphaFoldDB" id="A0A806TC03"/>
<comment type="subcellular location">
    <subcellularLocation>
        <location evidence="1">Membrane</location>
        <topology evidence="1">Multi-pass membrane protein</topology>
    </subcellularLocation>
</comment>
<evidence type="ECO:0000256" key="3">
    <source>
        <dbReference type="ARBA" id="ARBA00022448"/>
    </source>
</evidence>
<accession>A0A806TC03</accession>
<protein>
    <submittedName>
        <fullName evidence="9">Spore germination protein YndE</fullName>
    </submittedName>
</protein>
<evidence type="ECO:0000313" key="9">
    <source>
        <dbReference type="EMBL" id="AKP75434.1"/>
    </source>
</evidence>
<evidence type="ECO:0000256" key="7">
    <source>
        <dbReference type="ARBA" id="ARBA00023136"/>
    </source>
</evidence>
<evidence type="ECO:0000256" key="6">
    <source>
        <dbReference type="ARBA" id="ARBA00022989"/>
    </source>
</evidence>
<evidence type="ECO:0000256" key="5">
    <source>
        <dbReference type="ARBA" id="ARBA00022692"/>
    </source>
</evidence>
<dbReference type="EMBL" id="CP010586">
    <property type="protein sequence ID" value="AKP75434.1"/>
    <property type="molecule type" value="Genomic_DNA"/>
</dbReference>
<feature type="transmembrane region" description="Helical" evidence="8">
    <location>
        <begin position="335"/>
        <end position="354"/>
    </location>
</feature>
<keyword evidence="7 8" id="KW-0472">Membrane</keyword>
<evidence type="ECO:0000256" key="4">
    <source>
        <dbReference type="ARBA" id="ARBA00022544"/>
    </source>
</evidence>
<evidence type="ECO:0000313" key="10">
    <source>
        <dbReference type="Proteomes" id="UP000036410"/>
    </source>
</evidence>
<dbReference type="Pfam" id="PF03845">
    <property type="entry name" value="Spore_permease"/>
    <property type="match status" value="1"/>
</dbReference>
<proteinExistence type="inferred from homology"/>
<comment type="similarity">
    <text evidence="2">Belongs to the amino acid-polyamine-organocation (APC) superfamily. Spore germination protein (SGP) (TC 2.A.3.9) family.</text>
</comment>
<feature type="transmembrane region" description="Helical" evidence="8">
    <location>
        <begin position="80"/>
        <end position="105"/>
    </location>
</feature>
<evidence type="ECO:0000256" key="2">
    <source>
        <dbReference type="ARBA" id="ARBA00007998"/>
    </source>
</evidence>
<dbReference type="RefSeq" id="WP_028412688.1">
    <property type="nucleotide sequence ID" value="NZ_CP010586.1"/>
</dbReference>
<organism evidence="9 10">
    <name type="scientific">Priestia megaterium Q3</name>
    <dbReference type="NCBI Taxonomy" id="1452722"/>
    <lineage>
        <taxon>Bacteria</taxon>
        <taxon>Bacillati</taxon>
        <taxon>Bacillota</taxon>
        <taxon>Bacilli</taxon>
        <taxon>Bacillales</taxon>
        <taxon>Bacillaceae</taxon>
        <taxon>Priestia</taxon>
    </lineage>
</organism>
<feature type="transmembrane region" description="Helical" evidence="8">
    <location>
        <begin position="111"/>
        <end position="133"/>
    </location>
</feature>
<keyword evidence="3" id="KW-0813">Transport</keyword>
<reference evidence="9 10" key="1">
    <citation type="submission" date="2015-01" db="EMBL/GenBank/DDBJ databases">
        <title>Genome sequence of bacillus megaterium Q3.</title>
        <authorList>
            <person name="Wang Y."/>
            <person name="Luo K."/>
            <person name="Bai L."/>
            <person name="Luo F."/>
        </authorList>
    </citation>
    <scope>NUCLEOTIDE SEQUENCE [LARGE SCALE GENOMIC DNA]</scope>
    <source>
        <strain evidence="9 10">Q3</strain>
    </source>
</reference>
<feature type="transmembrane region" description="Helical" evidence="8">
    <location>
        <begin position="267"/>
        <end position="291"/>
    </location>
</feature>
<dbReference type="GO" id="GO:0016020">
    <property type="term" value="C:membrane"/>
    <property type="evidence" value="ECO:0007669"/>
    <property type="project" value="UniProtKB-SubCell"/>
</dbReference>
<dbReference type="PIRSF" id="PIRSF006060">
    <property type="entry name" value="AA_transporter"/>
    <property type="match status" value="1"/>
</dbReference>